<sequence>MFNDIYILKIYLPYGIAVRTRIDNAPFMGEAGGRVLDISVNPSNKDTNGNSTGLCGSLNNEQSDDFENQDAFINMWKVKLNASLFASDMYYKDPEPWVFPTCSCKKNNIGNNDYTCDRSLTGCTRGTLTGYRSCNEVTNSRPVRSVSGPISCTTVTLHSPLCWAQNGLLL</sequence>
<dbReference type="AlphaFoldDB" id="A0A9D4RKJ7"/>
<gene>
    <name evidence="1" type="ORF">DPMN_034090</name>
</gene>
<organism evidence="1 2">
    <name type="scientific">Dreissena polymorpha</name>
    <name type="common">Zebra mussel</name>
    <name type="synonym">Mytilus polymorpha</name>
    <dbReference type="NCBI Taxonomy" id="45954"/>
    <lineage>
        <taxon>Eukaryota</taxon>
        <taxon>Metazoa</taxon>
        <taxon>Spiralia</taxon>
        <taxon>Lophotrochozoa</taxon>
        <taxon>Mollusca</taxon>
        <taxon>Bivalvia</taxon>
        <taxon>Autobranchia</taxon>
        <taxon>Heteroconchia</taxon>
        <taxon>Euheterodonta</taxon>
        <taxon>Imparidentia</taxon>
        <taxon>Neoheterodontei</taxon>
        <taxon>Myida</taxon>
        <taxon>Dreissenoidea</taxon>
        <taxon>Dreissenidae</taxon>
        <taxon>Dreissena</taxon>
    </lineage>
</organism>
<evidence type="ECO:0000313" key="1">
    <source>
        <dbReference type="EMBL" id="KAH3870898.1"/>
    </source>
</evidence>
<reference evidence="1" key="1">
    <citation type="journal article" date="2019" name="bioRxiv">
        <title>The Genome of the Zebra Mussel, Dreissena polymorpha: A Resource for Invasive Species Research.</title>
        <authorList>
            <person name="McCartney M.A."/>
            <person name="Auch B."/>
            <person name="Kono T."/>
            <person name="Mallez S."/>
            <person name="Zhang Y."/>
            <person name="Obille A."/>
            <person name="Becker A."/>
            <person name="Abrahante J.E."/>
            <person name="Garbe J."/>
            <person name="Badalamenti J.P."/>
            <person name="Herman A."/>
            <person name="Mangelson H."/>
            <person name="Liachko I."/>
            <person name="Sullivan S."/>
            <person name="Sone E.D."/>
            <person name="Koren S."/>
            <person name="Silverstein K.A.T."/>
            <person name="Beckman K.B."/>
            <person name="Gohl D.M."/>
        </authorList>
    </citation>
    <scope>NUCLEOTIDE SEQUENCE</scope>
    <source>
        <strain evidence="1">Duluth1</strain>
        <tissue evidence="1">Whole animal</tissue>
    </source>
</reference>
<dbReference type="EMBL" id="JAIWYP010000002">
    <property type="protein sequence ID" value="KAH3870898.1"/>
    <property type="molecule type" value="Genomic_DNA"/>
</dbReference>
<reference evidence="1" key="2">
    <citation type="submission" date="2020-11" db="EMBL/GenBank/DDBJ databases">
        <authorList>
            <person name="McCartney M.A."/>
            <person name="Auch B."/>
            <person name="Kono T."/>
            <person name="Mallez S."/>
            <person name="Becker A."/>
            <person name="Gohl D.M."/>
            <person name="Silverstein K.A.T."/>
            <person name="Koren S."/>
            <person name="Bechman K.B."/>
            <person name="Herman A."/>
            <person name="Abrahante J.E."/>
            <person name="Garbe J."/>
        </authorList>
    </citation>
    <scope>NUCLEOTIDE SEQUENCE</scope>
    <source>
        <strain evidence="1">Duluth1</strain>
        <tissue evidence="1">Whole animal</tissue>
    </source>
</reference>
<keyword evidence="2" id="KW-1185">Reference proteome</keyword>
<protein>
    <recommendedName>
        <fullName evidence="3">VWFD domain-containing protein</fullName>
    </recommendedName>
</protein>
<accession>A0A9D4RKJ7</accession>
<proteinExistence type="predicted"/>
<evidence type="ECO:0000313" key="2">
    <source>
        <dbReference type="Proteomes" id="UP000828390"/>
    </source>
</evidence>
<dbReference type="Proteomes" id="UP000828390">
    <property type="component" value="Unassembled WGS sequence"/>
</dbReference>
<evidence type="ECO:0008006" key="3">
    <source>
        <dbReference type="Google" id="ProtNLM"/>
    </source>
</evidence>
<comment type="caution">
    <text evidence="1">The sequence shown here is derived from an EMBL/GenBank/DDBJ whole genome shotgun (WGS) entry which is preliminary data.</text>
</comment>
<name>A0A9D4RKJ7_DREPO</name>